<dbReference type="Proteomes" id="UP000324800">
    <property type="component" value="Unassembled WGS sequence"/>
</dbReference>
<dbReference type="PROSITE" id="PS50102">
    <property type="entry name" value="RRM"/>
    <property type="match status" value="2"/>
</dbReference>
<name>A0A5J4WAT4_9EUKA</name>
<gene>
    <name evidence="5" type="ORF">EZS28_012710</name>
</gene>
<dbReference type="InterPro" id="IPR052462">
    <property type="entry name" value="SLIRP/GR-RBP-like"/>
</dbReference>
<feature type="domain" description="RRM" evidence="4">
    <location>
        <begin position="143"/>
        <end position="220"/>
    </location>
</feature>
<evidence type="ECO:0000256" key="2">
    <source>
        <dbReference type="PROSITE-ProRule" id="PRU00176"/>
    </source>
</evidence>
<dbReference type="Gene3D" id="3.30.70.330">
    <property type="match status" value="2"/>
</dbReference>
<evidence type="ECO:0000313" key="6">
    <source>
        <dbReference type="Proteomes" id="UP000324800"/>
    </source>
</evidence>
<evidence type="ECO:0000256" key="3">
    <source>
        <dbReference type="SAM" id="MobiDB-lite"/>
    </source>
</evidence>
<keyword evidence="1 2" id="KW-0694">RNA-binding</keyword>
<feature type="domain" description="RRM" evidence="4">
    <location>
        <begin position="1"/>
        <end position="69"/>
    </location>
</feature>
<evidence type="ECO:0000256" key="1">
    <source>
        <dbReference type="ARBA" id="ARBA00022884"/>
    </source>
</evidence>
<dbReference type="EMBL" id="SNRW01002766">
    <property type="protein sequence ID" value="KAA6391765.1"/>
    <property type="molecule type" value="Genomic_DNA"/>
</dbReference>
<evidence type="ECO:0000259" key="4">
    <source>
        <dbReference type="PROSITE" id="PS50102"/>
    </source>
</evidence>
<dbReference type="GO" id="GO:0003723">
    <property type="term" value="F:RNA binding"/>
    <property type="evidence" value="ECO:0007669"/>
    <property type="project" value="UniProtKB-UniRule"/>
</dbReference>
<comment type="caution">
    <text evidence="5">The sequence shown here is derived from an EMBL/GenBank/DDBJ whole genome shotgun (WGS) entry which is preliminary data.</text>
</comment>
<dbReference type="Pfam" id="PF00076">
    <property type="entry name" value="RRM_1"/>
    <property type="match status" value="2"/>
</dbReference>
<organism evidence="5 6">
    <name type="scientific">Streblomastix strix</name>
    <dbReference type="NCBI Taxonomy" id="222440"/>
    <lineage>
        <taxon>Eukaryota</taxon>
        <taxon>Metamonada</taxon>
        <taxon>Preaxostyla</taxon>
        <taxon>Oxymonadida</taxon>
        <taxon>Streblomastigidae</taxon>
        <taxon>Streblomastix</taxon>
    </lineage>
</organism>
<dbReference type="InterPro" id="IPR035979">
    <property type="entry name" value="RBD_domain_sf"/>
</dbReference>
<feature type="region of interest" description="Disordered" evidence="3">
    <location>
        <begin position="123"/>
        <end position="142"/>
    </location>
</feature>
<sequence>SFSTTAATLGQLFEGVGEVSNATIVAFNGRSRGYGFVTMKDESTAINALKALDKRDLDGRSINVEVARAEGDRRPRDFGGPRRFGGGGRYDNGFNGGYNGGYEGGYRRYAGFGGGRRFGRFSRFGRRPRRGPAPDPNAPLSKTRIHLGNLPFRLTDEELKKEFEGYQIKEVVIAKSSATGRAFGFGFIEFVNEDEQRKAIAEKNNFDLLGRRIFVNPARERAAVPATAPAPTSG</sequence>
<dbReference type="CDD" id="cd00590">
    <property type="entry name" value="RRM_SF"/>
    <property type="match status" value="1"/>
</dbReference>
<dbReference type="PANTHER" id="PTHR48027">
    <property type="entry name" value="HETEROGENEOUS NUCLEAR RIBONUCLEOPROTEIN 87F-RELATED"/>
    <property type="match status" value="1"/>
</dbReference>
<dbReference type="OrthoDB" id="439808at2759"/>
<dbReference type="AlphaFoldDB" id="A0A5J4WAT4"/>
<evidence type="ECO:0000313" key="5">
    <source>
        <dbReference type="EMBL" id="KAA6391765.1"/>
    </source>
</evidence>
<dbReference type="SMART" id="SM00360">
    <property type="entry name" value="RRM"/>
    <property type="match status" value="2"/>
</dbReference>
<dbReference type="InterPro" id="IPR012677">
    <property type="entry name" value="Nucleotide-bd_a/b_plait_sf"/>
</dbReference>
<protein>
    <recommendedName>
        <fullName evidence="4">RRM domain-containing protein</fullName>
    </recommendedName>
</protein>
<reference evidence="5 6" key="1">
    <citation type="submission" date="2019-03" db="EMBL/GenBank/DDBJ databases">
        <title>Single cell metagenomics reveals metabolic interactions within the superorganism composed of flagellate Streblomastix strix and complex community of Bacteroidetes bacteria on its surface.</title>
        <authorList>
            <person name="Treitli S.C."/>
            <person name="Kolisko M."/>
            <person name="Husnik F."/>
            <person name="Keeling P."/>
            <person name="Hampl V."/>
        </authorList>
    </citation>
    <scope>NUCLEOTIDE SEQUENCE [LARGE SCALE GENOMIC DNA]</scope>
    <source>
        <strain evidence="5">ST1C</strain>
    </source>
</reference>
<dbReference type="SUPFAM" id="SSF54928">
    <property type="entry name" value="RNA-binding domain, RBD"/>
    <property type="match status" value="2"/>
</dbReference>
<dbReference type="InterPro" id="IPR000504">
    <property type="entry name" value="RRM_dom"/>
</dbReference>
<feature type="non-terminal residue" evidence="5">
    <location>
        <position position="1"/>
    </location>
</feature>
<accession>A0A5J4WAT4</accession>
<proteinExistence type="predicted"/>